<sequence>MNGIEKITARIRADAEAECAAIRAESEARCAEIRAENERLAQEQYWKLVREGVKDTEQRVQRMGRTARLEAKKSVLTMKQEAVSKAFERAKAKIAELPEADYVAFLAREAAEAAITGQEEVILSKKDKAAVGAKVVKAANELLAKKGADGVLTLSADTREMTGGLILKQGDIEVNCTVDTLLELSRGELAARVAEVLFEG</sequence>
<dbReference type="HAMAP" id="MF_00311">
    <property type="entry name" value="ATP_synth_E_arch"/>
    <property type="match status" value="1"/>
</dbReference>
<keyword evidence="4" id="KW-0066">ATP synthesis</keyword>
<dbReference type="Gene3D" id="1.20.5.620">
    <property type="entry name" value="F1F0 ATP synthase subunit B, membrane domain"/>
    <property type="match status" value="1"/>
</dbReference>
<comment type="caution">
    <text evidence="5">The sequence shown here is derived from an EMBL/GenBank/DDBJ whole genome shotgun (WGS) entry which is preliminary data.</text>
</comment>
<evidence type="ECO:0000256" key="1">
    <source>
        <dbReference type="ARBA" id="ARBA00005901"/>
    </source>
</evidence>
<dbReference type="Proteomes" id="UP000886876">
    <property type="component" value="Unassembled WGS sequence"/>
</dbReference>
<proteinExistence type="inferred from homology"/>
<keyword evidence="2 4" id="KW-0813">Transport</keyword>
<reference evidence="5" key="1">
    <citation type="submission" date="2020-10" db="EMBL/GenBank/DDBJ databases">
        <authorList>
            <person name="Gilroy R."/>
        </authorList>
    </citation>
    <scope>NUCLEOTIDE SEQUENCE</scope>
    <source>
        <strain evidence="5">ChiHecec3B27-6122</strain>
    </source>
</reference>
<organism evidence="5 6">
    <name type="scientific">Candidatus Scatomorpha pullistercoris</name>
    <dbReference type="NCBI Taxonomy" id="2840929"/>
    <lineage>
        <taxon>Bacteria</taxon>
        <taxon>Bacillati</taxon>
        <taxon>Bacillota</taxon>
        <taxon>Clostridia</taxon>
        <taxon>Eubacteriales</taxon>
        <taxon>Candidatus Scatomorpha</taxon>
    </lineage>
</organism>
<dbReference type="SUPFAM" id="SSF160527">
    <property type="entry name" value="V-type ATPase subunit E-like"/>
    <property type="match status" value="1"/>
</dbReference>
<dbReference type="Pfam" id="PF01991">
    <property type="entry name" value="vATP-synt_E"/>
    <property type="match status" value="1"/>
</dbReference>
<accession>A0A9D1K816</accession>
<evidence type="ECO:0000313" key="6">
    <source>
        <dbReference type="Proteomes" id="UP000886876"/>
    </source>
</evidence>
<evidence type="ECO:0000313" key="5">
    <source>
        <dbReference type="EMBL" id="HIS97453.1"/>
    </source>
</evidence>
<name>A0A9D1K816_9FIRM</name>
<dbReference type="InterPro" id="IPR002842">
    <property type="entry name" value="ATPase_V1_Esu"/>
</dbReference>
<dbReference type="GO" id="GO:0046961">
    <property type="term" value="F:proton-transporting ATPase activity, rotational mechanism"/>
    <property type="evidence" value="ECO:0007669"/>
    <property type="project" value="InterPro"/>
</dbReference>
<dbReference type="Gene3D" id="3.30.2320.30">
    <property type="entry name" value="ATP synthase, E subunit, C-terminal"/>
    <property type="match status" value="1"/>
</dbReference>
<dbReference type="EMBL" id="DVJS01000140">
    <property type="protein sequence ID" value="HIS97453.1"/>
    <property type="molecule type" value="Genomic_DNA"/>
</dbReference>
<evidence type="ECO:0000256" key="2">
    <source>
        <dbReference type="ARBA" id="ARBA00022448"/>
    </source>
</evidence>
<dbReference type="GO" id="GO:0033178">
    <property type="term" value="C:proton-transporting two-sector ATPase complex, catalytic domain"/>
    <property type="evidence" value="ECO:0007669"/>
    <property type="project" value="InterPro"/>
</dbReference>
<dbReference type="GO" id="GO:0005524">
    <property type="term" value="F:ATP binding"/>
    <property type="evidence" value="ECO:0007669"/>
    <property type="project" value="UniProtKB-UniRule"/>
</dbReference>
<dbReference type="GO" id="GO:0042777">
    <property type="term" value="P:proton motive force-driven plasma membrane ATP synthesis"/>
    <property type="evidence" value="ECO:0007669"/>
    <property type="project" value="UniProtKB-UniRule"/>
</dbReference>
<keyword evidence="4" id="KW-0375">Hydrogen ion transport</keyword>
<reference evidence="5" key="2">
    <citation type="journal article" date="2021" name="PeerJ">
        <title>Extensive microbial diversity within the chicken gut microbiome revealed by metagenomics and culture.</title>
        <authorList>
            <person name="Gilroy R."/>
            <person name="Ravi A."/>
            <person name="Getino M."/>
            <person name="Pursley I."/>
            <person name="Horton D.L."/>
            <person name="Alikhan N.F."/>
            <person name="Baker D."/>
            <person name="Gharbi K."/>
            <person name="Hall N."/>
            <person name="Watson M."/>
            <person name="Adriaenssens E.M."/>
            <person name="Foster-Nyarko E."/>
            <person name="Jarju S."/>
            <person name="Secka A."/>
            <person name="Antonio M."/>
            <person name="Oren A."/>
            <person name="Chaudhuri R.R."/>
            <person name="La Ragione R."/>
            <person name="Hildebrand F."/>
            <person name="Pallen M.J."/>
        </authorList>
    </citation>
    <scope>NUCLEOTIDE SEQUENCE</scope>
    <source>
        <strain evidence="5">ChiHecec3B27-6122</strain>
    </source>
</reference>
<keyword evidence="3 4" id="KW-0406">Ion transport</keyword>
<gene>
    <name evidence="4" type="primary">atpE</name>
    <name evidence="5" type="ORF">IAD42_05705</name>
</gene>
<dbReference type="InterPro" id="IPR038495">
    <property type="entry name" value="ATPase_E_C"/>
</dbReference>
<evidence type="ECO:0000256" key="3">
    <source>
        <dbReference type="ARBA" id="ARBA00023065"/>
    </source>
</evidence>
<protein>
    <recommendedName>
        <fullName evidence="4">V-type proton ATPase subunit E</fullName>
    </recommendedName>
    <alternativeName>
        <fullName evidence="4">V-ATPase subunit E</fullName>
    </alternativeName>
</protein>
<dbReference type="AlphaFoldDB" id="A0A9D1K816"/>
<evidence type="ECO:0000256" key="4">
    <source>
        <dbReference type="HAMAP-Rule" id="MF_00311"/>
    </source>
</evidence>
<comment type="function">
    <text evidence="4">Produces ATP from ADP in the presence of a proton gradient across the membrane.</text>
</comment>
<comment type="similarity">
    <text evidence="1 4">Belongs to the V-ATPase E subunit family.</text>
</comment>
<dbReference type="GO" id="GO:0046933">
    <property type="term" value="F:proton-transporting ATP synthase activity, rotational mechanism"/>
    <property type="evidence" value="ECO:0007669"/>
    <property type="project" value="UniProtKB-UniRule"/>
</dbReference>